<sequence>MKLRHALIPLFASVLLAACSQQPEVAAPAASADAPAATAPVAPPAAGPDAGTPATGVDASSGAETADAAAAMPAAAGPVRAPEGPAPVLGTDYVVIENGQPFGPGAGIEVAEVFAYWCGHCAAFEPLVGAWKARLPADVRFAAVPAVFDERDQFPRAFFASEAMGTLERTHGATFNAVHIERKLRQNADADSIVAFYGSLGVDPARLRSTMQSFAVNANLGRARQFAVRSGVNATPTIVVNGKYRVTGGNSLEDILRITDHLVAMERAAR</sequence>
<evidence type="ECO:0000313" key="12">
    <source>
        <dbReference type="Proteomes" id="UP000589896"/>
    </source>
</evidence>
<dbReference type="PROSITE" id="PS51257">
    <property type="entry name" value="PROKAR_LIPOPROTEIN"/>
    <property type="match status" value="1"/>
</dbReference>
<dbReference type="Pfam" id="PF01323">
    <property type="entry name" value="DSBA"/>
    <property type="match status" value="1"/>
</dbReference>
<evidence type="ECO:0000256" key="5">
    <source>
        <dbReference type="ARBA" id="ARBA00022764"/>
    </source>
</evidence>
<dbReference type="PANTHER" id="PTHR35891">
    <property type="entry name" value="THIOL:DISULFIDE INTERCHANGE PROTEIN DSBA"/>
    <property type="match status" value="1"/>
</dbReference>
<dbReference type="InterPro" id="IPR036249">
    <property type="entry name" value="Thioredoxin-like_sf"/>
</dbReference>
<dbReference type="PANTHER" id="PTHR35891:SF2">
    <property type="entry name" value="THIOL:DISULFIDE INTERCHANGE PROTEIN DSBA"/>
    <property type="match status" value="1"/>
</dbReference>
<dbReference type="InterPro" id="IPR017937">
    <property type="entry name" value="Thioredoxin_CS"/>
</dbReference>
<reference evidence="11 12" key="1">
    <citation type="submission" date="2020-07" db="EMBL/GenBank/DDBJ databases">
        <title>isolation of Luteimonas sp. SJ-16.</title>
        <authorList>
            <person name="Huang X.-X."/>
            <person name="Xu L."/>
            <person name="Sun J.-Q."/>
        </authorList>
    </citation>
    <scope>NUCLEOTIDE SEQUENCE [LARGE SCALE GENOMIC DNA]</scope>
    <source>
        <strain evidence="11 12">SJ-16</strain>
    </source>
</reference>
<dbReference type="PROSITE" id="PS00194">
    <property type="entry name" value="THIOREDOXIN_1"/>
    <property type="match status" value="1"/>
</dbReference>
<dbReference type="InterPro" id="IPR013766">
    <property type="entry name" value="Thioredoxin_domain"/>
</dbReference>
<gene>
    <name evidence="11" type="ORF">H0E82_01855</name>
</gene>
<dbReference type="InterPro" id="IPR001853">
    <property type="entry name" value="DSBA-like_thioredoxin_dom"/>
</dbReference>
<feature type="signal peptide" evidence="9">
    <location>
        <begin position="1"/>
        <end position="17"/>
    </location>
</feature>
<comment type="caution">
    <text evidence="11">The sequence shown here is derived from an EMBL/GenBank/DDBJ whole genome shotgun (WGS) entry which is preliminary data.</text>
</comment>
<evidence type="ECO:0000256" key="7">
    <source>
        <dbReference type="ARBA" id="ARBA00023284"/>
    </source>
</evidence>
<evidence type="ECO:0000256" key="9">
    <source>
        <dbReference type="SAM" id="SignalP"/>
    </source>
</evidence>
<evidence type="ECO:0000256" key="3">
    <source>
        <dbReference type="ARBA" id="ARBA00013831"/>
    </source>
</evidence>
<evidence type="ECO:0000256" key="2">
    <source>
        <dbReference type="ARBA" id="ARBA00005791"/>
    </source>
</evidence>
<dbReference type="Proteomes" id="UP000589896">
    <property type="component" value="Unassembled WGS sequence"/>
</dbReference>
<evidence type="ECO:0000313" key="11">
    <source>
        <dbReference type="EMBL" id="NYZ61511.1"/>
    </source>
</evidence>
<keyword evidence="4 9" id="KW-0732">Signal</keyword>
<dbReference type="InterPro" id="IPR023205">
    <property type="entry name" value="DsbA/DsbL"/>
</dbReference>
<feature type="chain" id="PRO_5031509207" description="Thiol:disulfide interchange protein DsbA" evidence="9">
    <location>
        <begin position="18"/>
        <end position="270"/>
    </location>
</feature>
<dbReference type="SUPFAM" id="SSF52833">
    <property type="entry name" value="Thioredoxin-like"/>
    <property type="match status" value="1"/>
</dbReference>
<dbReference type="RefSeq" id="WP_180543268.1">
    <property type="nucleotide sequence ID" value="NZ_JACCJZ010000004.1"/>
</dbReference>
<evidence type="ECO:0000256" key="6">
    <source>
        <dbReference type="ARBA" id="ARBA00023157"/>
    </source>
</evidence>
<dbReference type="GO" id="GO:0015036">
    <property type="term" value="F:disulfide oxidoreductase activity"/>
    <property type="evidence" value="ECO:0007669"/>
    <property type="project" value="UniProtKB-ARBA"/>
</dbReference>
<feature type="domain" description="Thioredoxin" evidence="10">
    <location>
        <begin position="59"/>
        <end position="264"/>
    </location>
</feature>
<comment type="similarity">
    <text evidence="2">Belongs to the thioredoxin family. DsbA subfamily.</text>
</comment>
<comment type="subcellular location">
    <subcellularLocation>
        <location evidence="1">Periplasm</location>
    </subcellularLocation>
</comment>
<keyword evidence="12" id="KW-1185">Reference proteome</keyword>
<name>A0A7Z0QMR9_9GAMM</name>
<feature type="region of interest" description="Disordered" evidence="8">
    <location>
        <begin position="37"/>
        <end position="63"/>
    </location>
</feature>
<keyword evidence="7" id="KW-0676">Redox-active center</keyword>
<protein>
    <recommendedName>
        <fullName evidence="3">Thiol:disulfide interchange protein DsbA</fullName>
    </recommendedName>
</protein>
<dbReference type="AlphaFoldDB" id="A0A7Z0QMR9"/>
<evidence type="ECO:0000256" key="8">
    <source>
        <dbReference type="SAM" id="MobiDB-lite"/>
    </source>
</evidence>
<proteinExistence type="inferred from homology"/>
<organism evidence="11 12">
    <name type="scientific">Luteimonas deserti</name>
    <dbReference type="NCBI Taxonomy" id="2752306"/>
    <lineage>
        <taxon>Bacteria</taxon>
        <taxon>Pseudomonadati</taxon>
        <taxon>Pseudomonadota</taxon>
        <taxon>Gammaproteobacteria</taxon>
        <taxon>Lysobacterales</taxon>
        <taxon>Lysobacteraceae</taxon>
        <taxon>Luteimonas</taxon>
    </lineage>
</organism>
<keyword evidence="5" id="KW-0574">Periplasm</keyword>
<evidence type="ECO:0000256" key="4">
    <source>
        <dbReference type="ARBA" id="ARBA00022729"/>
    </source>
</evidence>
<feature type="compositionally biased region" description="Low complexity" evidence="8">
    <location>
        <begin position="47"/>
        <end position="63"/>
    </location>
</feature>
<evidence type="ECO:0000259" key="10">
    <source>
        <dbReference type="PROSITE" id="PS51352"/>
    </source>
</evidence>
<dbReference type="CDD" id="cd03019">
    <property type="entry name" value="DsbA_DsbA"/>
    <property type="match status" value="1"/>
</dbReference>
<keyword evidence="6" id="KW-1015">Disulfide bond</keyword>
<dbReference type="InterPro" id="IPR050824">
    <property type="entry name" value="Thiol_disulfide_DsbA"/>
</dbReference>
<accession>A0A7Z0QMR9</accession>
<dbReference type="EMBL" id="JACCJZ010000004">
    <property type="protein sequence ID" value="NYZ61511.1"/>
    <property type="molecule type" value="Genomic_DNA"/>
</dbReference>
<dbReference type="PROSITE" id="PS51352">
    <property type="entry name" value="THIOREDOXIN_2"/>
    <property type="match status" value="1"/>
</dbReference>
<dbReference type="Gene3D" id="3.40.30.10">
    <property type="entry name" value="Glutaredoxin"/>
    <property type="match status" value="1"/>
</dbReference>
<dbReference type="GO" id="GO:0042597">
    <property type="term" value="C:periplasmic space"/>
    <property type="evidence" value="ECO:0007669"/>
    <property type="project" value="UniProtKB-SubCell"/>
</dbReference>
<evidence type="ECO:0000256" key="1">
    <source>
        <dbReference type="ARBA" id="ARBA00004418"/>
    </source>
</evidence>